<organism evidence="2 3">
    <name type="scientific">Myotis davidii</name>
    <name type="common">David's myotis</name>
    <dbReference type="NCBI Taxonomy" id="225400"/>
    <lineage>
        <taxon>Eukaryota</taxon>
        <taxon>Metazoa</taxon>
        <taxon>Chordata</taxon>
        <taxon>Craniata</taxon>
        <taxon>Vertebrata</taxon>
        <taxon>Euteleostomi</taxon>
        <taxon>Mammalia</taxon>
        <taxon>Eutheria</taxon>
        <taxon>Laurasiatheria</taxon>
        <taxon>Chiroptera</taxon>
        <taxon>Yangochiroptera</taxon>
        <taxon>Vespertilionidae</taxon>
        <taxon>Myotis</taxon>
    </lineage>
</organism>
<dbReference type="EMBL" id="KB098666">
    <property type="protein sequence ID" value="ELK38638.1"/>
    <property type="molecule type" value="Genomic_DNA"/>
</dbReference>
<sequence>MCPTSPIVPPCLLPWSSDPILLCVPQAVTVPRALMCLSQLLMVRPCHGEGWAEGGLGGGKSEGHCEHEVDSENVTSYSH</sequence>
<reference evidence="3" key="1">
    <citation type="journal article" date="2013" name="Science">
        <title>Comparative analysis of bat genomes provides insight into the evolution of flight and immunity.</title>
        <authorList>
            <person name="Zhang G."/>
            <person name="Cowled C."/>
            <person name="Shi Z."/>
            <person name="Huang Z."/>
            <person name="Bishop-Lilly K.A."/>
            <person name="Fang X."/>
            <person name="Wynne J.W."/>
            <person name="Xiong Z."/>
            <person name="Baker M.L."/>
            <person name="Zhao W."/>
            <person name="Tachedjian M."/>
            <person name="Zhu Y."/>
            <person name="Zhou P."/>
            <person name="Jiang X."/>
            <person name="Ng J."/>
            <person name="Yang L."/>
            <person name="Wu L."/>
            <person name="Xiao J."/>
            <person name="Feng Y."/>
            <person name="Chen Y."/>
            <person name="Sun X."/>
            <person name="Zhang Y."/>
            <person name="Marsh G.A."/>
            <person name="Crameri G."/>
            <person name="Broder C.C."/>
            <person name="Frey K.G."/>
            <person name="Wang L.F."/>
            <person name="Wang J."/>
        </authorList>
    </citation>
    <scope>NUCLEOTIDE SEQUENCE [LARGE SCALE GENOMIC DNA]</scope>
</reference>
<dbReference type="Proteomes" id="UP000010556">
    <property type="component" value="Unassembled WGS sequence"/>
</dbReference>
<protein>
    <submittedName>
        <fullName evidence="2">Uncharacterized protein</fullName>
    </submittedName>
</protein>
<evidence type="ECO:0000256" key="1">
    <source>
        <dbReference type="SAM" id="MobiDB-lite"/>
    </source>
</evidence>
<gene>
    <name evidence="2" type="ORF">MDA_GLEAN10000118</name>
</gene>
<proteinExistence type="predicted"/>
<dbReference type="AlphaFoldDB" id="L5MLH2"/>
<keyword evidence="3" id="KW-1185">Reference proteome</keyword>
<accession>L5MLH2</accession>
<feature type="compositionally biased region" description="Basic and acidic residues" evidence="1">
    <location>
        <begin position="61"/>
        <end position="70"/>
    </location>
</feature>
<evidence type="ECO:0000313" key="3">
    <source>
        <dbReference type="Proteomes" id="UP000010556"/>
    </source>
</evidence>
<feature type="region of interest" description="Disordered" evidence="1">
    <location>
        <begin position="57"/>
        <end position="79"/>
    </location>
</feature>
<name>L5MLH2_MYODS</name>
<evidence type="ECO:0000313" key="2">
    <source>
        <dbReference type="EMBL" id="ELK38638.1"/>
    </source>
</evidence>